<protein>
    <submittedName>
        <fullName evidence="2">Uncharacterized protein</fullName>
    </submittedName>
</protein>
<dbReference type="VEuPathDB" id="TriTrypDB:BSAL_94650"/>
<feature type="compositionally biased region" description="Acidic residues" evidence="1">
    <location>
        <begin position="78"/>
        <end position="87"/>
    </location>
</feature>
<evidence type="ECO:0000313" key="3">
    <source>
        <dbReference type="Proteomes" id="UP000051952"/>
    </source>
</evidence>
<name>A0A0S4J5T2_BODSA</name>
<dbReference type="Proteomes" id="UP000051952">
    <property type="component" value="Unassembled WGS sequence"/>
</dbReference>
<feature type="compositionally biased region" description="Polar residues" evidence="1">
    <location>
        <begin position="195"/>
        <end position="205"/>
    </location>
</feature>
<gene>
    <name evidence="2" type="ORF">BSAL_94650</name>
</gene>
<evidence type="ECO:0000256" key="1">
    <source>
        <dbReference type="SAM" id="MobiDB-lite"/>
    </source>
</evidence>
<feature type="region of interest" description="Disordered" evidence="1">
    <location>
        <begin position="21"/>
        <end position="99"/>
    </location>
</feature>
<evidence type="ECO:0000313" key="2">
    <source>
        <dbReference type="EMBL" id="CUG86770.1"/>
    </source>
</evidence>
<dbReference type="EMBL" id="CYKH01001390">
    <property type="protein sequence ID" value="CUG86770.1"/>
    <property type="molecule type" value="Genomic_DNA"/>
</dbReference>
<feature type="region of interest" description="Disordered" evidence="1">
    <location>
        <begin position="195"/>
        <end position="244"/>
    </location>
</feature>
<dbReference type="AlphaFoldDB" id="A0A0S4J5T2"/>
<keyword evidence="3" id="KW-1185">Reference proteome</keyword>
<reference evidence="3" key="1">
    <citation type="submission" date="2015-09" db="EMBL/GenBank/DDBJ databases">
        <authorList>
            <consortium name="Pathogen Informatics"/>
        </authorList>
    </citation>
    <scope>NUCLEOTIDE SEQUENCE [LARGE SCALE GENOMIC DNA]</scope>
    <source>
        <strain evidence="3">Lake Konstanz</strain>
    </source>
</reference>
<sequence length="244" mass="25771">MAVVGGAGAILGCINLLARRSDEKDDDDAGGQGIAPPRIPPPKELYYGESYDEANRGTLYYEPCTSSPPRALPHVDEDGIPMDDQEGPEGGRRGFFDPSENTAGGIIYVSPGKQMSALNFPLSPMDRRSYPLPTGILQGGVSPPPQMAQRSSSSHSGGIAVEVNARGFAPAVGAGHDASGASTHNVDPISLSRNFAANNTSSHPWQQGPPPPGGMLRRPMHYDANVSMRTPRRGNDAEGWSPQN</sequence>
<accession>A0A0S4J5T2</accession>
<organism evidence="2 3">
    <name type="scientific">Bodo saltans</name>
    <name type="common">Flagellated protozoan</name>
    <dbReference type="NCBI Taxonomy" id="75058"/>
    <lineage>
        <taxon>Eukaryota</taxon>
        <taxon>Discoba</taxon>
        <taxon>Euglenozoa</taxon>
        <taxon>Kinetoplastea</taxon>
        <taxon>Metakinetoplastina</taxon>
        <taxon>Eubodonida</taxon>
        <taxon>Bodonidae</taxon>
        <taxon>Bodo</taxon>
    </lineage>
</organism>
<proteinExistence type="predicted"/>